<feature type="domain" description="Fe-containing alcohol dehydrogenase-like C-terminal" evidence="4">
    <location>
        <begin position="189"/>
        <end position="386"/>
    </location>
</feature>
<dbReference type="InterPro" id="IPR039697">
    <property type="entry name" value="Alcohol_dehydrogenase_Fe"/>
</dbReference>
<comment type="similarity">
    <text evidence="1">Belongs to the iron-containing alcohol dehydrogenase family.</text>
</comment>
<dbReference type="AlphaFoldDB" id="A0A0B0IL41"/>
<accession>A0A0B0IL41</accession>
<reference evidence="5 6" key="1">
    <citation type="submission" date="2014-09" db="EMBL/GenBank/DDBJ databases">
        <title>Genome sequencing and annotation of Bacillus Okhensis strain Kh10-101T.</title>
        <authorList>
            <person name="Prakash J.S."/>
        </authorList>
    </citation>
    <scope>NUCLEOTIDE SEQUENCE [LARGE SCALE GENOMIC DNA]</scope>
    <source>
        <strain evidence="6">Kh10-101T</strain>
    </source>
</reference>
<dbReference type="EMBL" id="JRJU01000001">
    <property type="protein sequence ID" value="KHF42025.1"/>
    <property type="molecule type" value="Genomic_DNA"/>
</dbReference>
<dbReference type="FunFam" id="1.20.1090.10:FF:000001">
    <property type="entry name" value="Aldehyde-alcohol dehydrogenase"/>
    <property type="match status" value="1"/>
</dbReference>
<dbReference type="InterPro" id="IPR001670">
    <property type="entry name" value="ADH_Fe/GldA"/>
</dbReference>
<evidence type="ECO:0000259" key="4">
    <source>
        <dbReference type="Pfam" id="PF25137"/>
    </source>
</evidence>
<comment type="caution">
    <text evidence="5">The sequence shown here is derived from an EMBL/GenBank/DDBJ whole genome shotgun (WGS) entry which is preliminary data.</text>
</comment>
<dbReference type="eggNOG" id="COG1454">
    <property type="taxonomic scope" value="Bacteria"/>
</dbReference>
<dbReference type="RefSeq" id="WP_034625276.1">
    <property type="nucleotide sequence ID" value="NZ_JRJU01000001.1"/>
</dbReference>
<dbReference type="OrthoDB" id="9815791at2"/>
<dbReference type="InterPro" id="IPR056798">
    <property type="entry name" value="ADH_Fe_C"/>
</dbReference>
<proteinExistence type="inferred from homology"/>
<feature type="domain" description="Alcohol dehydrogenase iron-type/glycerol dehydrogenase GldA" evidence="3">
    <location>
        <begin position="9"/>
        <end position="177"/>
    </location>
</feature>
<dbReference type="Pfam" id="PF25137">
    <property type="entry name" value="ADH_Fe_C"/>
    <property type="match status" value="1"/>
</dbReference>
<dbReference type="GO" id="GO:0046872">
    <property type="term" value="F:metal ion binding"/>
    <property type="evidence" value="ECO:0007669"/>
    <property type="project" value="InterPro"/>
</dbReference>
<dbReference type="Gene3D" id="1.20.1090.10">
    <property type="entry name" value="Dehydroquinate synthase-like - alpha domain"/>
    <property type="match status" value="1"/>
</dbReference>
<dbReference type="Pfam" id="PF00465">
    <property type="entry name" value="Fe-ADH"/>
    <property type="match status" value="1"/>
</dbReference>
<dbReference type="STRING" id="333138.LQ50_01700"/>
<dbReference type="Gene3D" id="3.40.50.1970">
    <property type="match status" value="1"/>
</dbReference>
<sequence>MNVATVHLPKSIFYGQGSFTKVGEETVKLGKKALLISDYVMKELGNLERCHSLLENSGVDFVDYLEVASEPTDKYVYEALELTKAEQCDVIIALGGGSCIDTAKAVAVLATNGGEISDYMNLQTLAKVNPLPLVAIPTTAGTGSEATDVTVITNTSNDVKMMIKQPAFMPEIAIVDPVLTVSSPKNTTSATGVDALTHALEAYISKKAHPFTDHMALSAIKLITENILTAYHNGADVEARDKMIYGSMQAGIAFSNASVCLVHGMSRPIGALFHVPHGISNAMLLPAILEYTKDSCITRLAEIGQFLYPEVKGFTDEAMADKVVTTILELCQSLNIPNLKTWGVDEKEFEVVLGKMAKDAIESGSPANNPKVPTEEEIISLYRQAYVYEHLLKKV</sequence>
<evidence type="ECO:0000256" key="1">
    <source>
        <dbReference type="ARBA" id="ARBA00007358"/>
    </source>
</evidence>
<dbReference type="FunFam" id="3.40.50.1970:FF:000003">
    <property type="entry name" value="Alcohol dehydrogenase, iron-containing"/>
    <property type="match status" value="1"/>
</dbReference>
<evidence type="ECO:0000259" key="3">
    <source>
        <dbReference type="Pfam" id="PF00465"/>
    </source>
</evidence>
<gene>
    <name evidence="5" type="ORF">LQ50_01700</name>
</gene>
<dbReference type="PANTHER" id="PTHR11496">
    <property type="entry name" value="ALCOHOL DEHYDROGENASE"/>
    <property type="match status" value="1"/>
</dbReference>
<evidence type="ECO:0000313" key="5">
    <source>
        <dbReference type="EMBL" id="KHF42025.1"/>
    </source>
</evidence>
<dbReference type="PANTHER" id="PTHR11496:SF102">
    <property type="entry name" value="ALCOHOL DEHYDROGENASE 4"/>
    <property type="match status" value="1"/>
</dbReference>
<name>A0A0B0IL41_9BACI</name>
<protein>
    <submittedName>
        <fullName evidence="5">Alcohol dehydrogenase</fullName>
    </submittedName>
</protein>
<dbReference type="CDD" id="cd08194">
    <property type="entry name" value="Fe-ADH-like"/>
    <property type="match status" value="1"/>
</dbReference>
<keyword evidence="2" id="KW-0560">Oxidoreductase</keyword>
<organism evidence="5 6">
    <name type="scientific">Halalkalibacter okhensis</name>
    <dbReference type="NCBI Taxonomy" id="333138"/>
    <lineage>
        <taxon>Bacteria</taxon>
        <taxon>Bacillati</taxon>
        <taxon>Bacillota</taxon>
        <taxon>Bacilli</taxon>
        <taxon>Bacillales</taxon>
        <taxon>Bacillaceae</taxon>
        <taxon>Halalkalibacter</taxon>
    </lineage>
</organism>
<evidence type="ECO:0000313" key="6">
    <source>
        <dbReference type="Proteomes" id="UP000030832"/>
    </source>
</evidence>
<dbReference type="GO" id="GO:0004022">
    <property type="term" value="F:alcohol dehydrogenase (NAD+) activity"/>
    <property type="evidence" value="ECO:0007669"/>
    <property type="project" value="UniProtKB-ARBA"/>
</dbReference>
<keyword evidence="6" id="KW-1185">Reference proteome</keyword>
<evidence type="ECO:0000256" key="2">
    <source>
        <dbReference type="ARBA" id="ARBA00023002"/>
    </source>
</evidence>
<dbReference type="Proteomes" id="UP000030832">
    <property type="component" value="Unassembled WGS sequence"/>
</dbReference>
<dbReference type="SUPFAM" id="SSF56796">
    <property type="entry name" value="Dehydroquinate synthase-like"/>
    <property type="match status" value="1"/>
</dbReference>